<dbReference type="AlphaFoldDB" id="A0AAP5WCJ4"/>
<evidence type="ECO:0000256" key="2">
    <source>
        <dbReference type="SAM" id="Phobius"/>
    </source>
</evidence>
<keyword evidence="4" id="KW-0540">Nuclease</keyword>
<evidence type="ECO:0000313" key="4">
    <source>
        <dbReference type="EMBL" id="MDV7178182.1"/>
    </source>
</evidence>
<dbReference type="InterPro" id="IPR003615">
    <property type="entry name" value="HNH_nuc"/>
</dbReference>
<reference evidence="4" key="1">
    <citation type="submission" date="2023-10" db="EMBL/GenBank/DDBJ databases">
        <title>Development of a sustainable strategy for remediation of hydrocarbon-contaminated territories based on the waste exchange concept.</title>
        <authorList>
            <person name="Krivoruchko A."/>
        </authorList>
    </citation>
    <scope>NUCLEOTIDE SEQUENCE</scope>
    <source>
        <strain evidence="4">IEGM 1325</strain>
    </source>
</reference>
<dbReference type="GO" id="GO:0016787">
    <property type="term" value="F:hydrolase activity"/>
    <property type="evidence" value="ECO:0007669"/>
    <property type="project" value="UniProtKB-KW"/>
</dbReference>
<organism evidence="4 5">
    <name type="scientific">Micrococcus yunnanensis</name>
    <dbReference type="NCBI Taxonomy" id="566027"/>
    <lineage>
        <taxon>Bacteria</taxon>
        <taxon>Bacillati</taxon>
        <taxon>Actinomycetota</taxon>
        <taxon>Actinomycetes</taxon>
        <taxon>Micrococcales</taxon>
        <taxon>Micrococcaceae</taxon>
        <taxon>Micrococcus</taxon>
    </lineage>
</organism>
<dbReference type="EC" id="3.1.-.-" evidence="4"/>
<dbReference type="CDD" id="cd00085">
    <property type="entry name" value="HNHc"/>
    <property type="match status" value="1"/>
</dbReference>
<dbReference type="InterPro" id="IPR052892">
    <property type="entry name" value="NA-targeting_endonuclease"/>
</dbReference>
<evidence type="ECO:0000259" key="3">
    <source>
        <dbReference type="SMART" id="SM00507"/>
    </source>
</evidence>
<keyword evidence="1" id="KW-0175">Coiled coil</keyword>
<dbReference type="InterPro" id="IPR002711">
    <property type="entry name" value="HNH"/>
</dbReference>
<dbReference type="Proteomes" id="UP001185728">
    <property type="component" value="Unassembled WGS sequence"/>
</dbReference>
<dbReference type="GO" id="GO:0004519">
    <property type="term" value="F:endonuclease activity"/>
    <property type="evidence" value="ECO:0007669"/>
    <property type="project" value="UniProtKB-KW"/>
</dbReference>
<feature type="domain" description="HNH nuclease" evidence="3">
    <location>
        <begin position="274"/>
        <end position="330"/>
    </location>
</feature>
<name>A0AAP5WCJ4_9MICC</name>
<feature type="coiled-coil region" evidence="1">
    <location>
        <begin position="163"/>
        <end position="190"/>
    </location>
</feature>
<gene>
    <name evidence="4" type="ORF">R4064_11185</name>
</gene>
<sequence length="336" mass="38265">MMSAEGPKRRELFRWWEWALIALAVISIPAGPGALIFLMPVLPRIILLIRKHRYFNSEEFQEKKAEIRAFVAEHNELKEYIDEIRARGSFSLGESSTGQHAHLAYSENTSRHNYIRDRNVATLGEPNVHNCSLQVVRKAQMDPIRYLMKYFHINAEEDRLAEVEEMGSSLAQLEEALSNLQNREASITEAIEPPSFIQKHFLDEFMEQVGVEISPITIPYETYTFEYVSAGGNSSERTNVVLNSQALDALIDTMSARIKFRKSAAGQRALMTSKLRHHIKDRGNFTCQNCGVSTYAEPHLLLEVDHIIPVSRGGLTTEENLQALCWKCNRSKSNKI</sequence>
<dbReference type="GO" id="GO:0008270">
    <property type="term" value="F:zinc ion binding"/>
    <property type="evidence" value="ECO:0007669"/>
    <property type="project" value="InterPro"/>
</dbReference>
<keyword evidence="4" id="KW-0378">Hydrolase</keyword>
<keyword evidence="2" id="KW-0812">Transmembrane</keyword>
<evidence type="ECO:0000313" key="5">
    <source>
        <dbReference type="Proteomes" id="UP001185728"/>
    </source>
</evidence>
<dbReference type="SMART" id="SM00507">
    <property type="entry name" value="HNHc"/>
    <property type="match status" value="1"/>
</dbReference>
<protein>
    <submittedName>
        <fullName evidence="4">HNH endonuclease signature motif containing protein</fullName>
        <ecNumber evidence="4">3.1.-.-</ecNumber>
    </submittedName>
</protein>
<dbReference type="Gene3D" id="1.10.30.50">
    <property type="match status" value="1"/>
</dbReference>
<dbReference type="PANTHER" id="PTHR33877">
    <property type="entry name" value="SLL1193 PROTEIN"/>
    <property type="match status" value="1"/>
</dbReference>
<keyword evidence="2" id="KW-1133">Transmembrane helix</keyword>
<dbReference type="EMBL" id="JAWLUK010000028">
    <property type="protein sequence ID" value="MDV7178182.1"/>
    <property type="molecule type" value="Genomic_DNA"/>
</dbReference>
<dbReference type="Pfam" id="PF01844">
    <property type="entry name" value="HNH"/>
    <property type="match status" value="1"/>
</dbReference>
<accession>A0AAP5WCJ4</accession>
<comment type="caution">
    <text evidence="4">The sequence shown here is derived from an EMBL/GenBank/DDBJ whole genome shotgun (WGS) entry which is preliminary data.</text>
</comment>
<keyword evidence="4" id="KW-0255">Endonuclease</keyword>
<feature type="transmembrane region" description="Helical" evidence="2">
    <location>
        <begin position="20"/>
        <end position="42"/>
    </location>
</feature>
<keyword evidence="2" id="KW-0472">Membrane</keyword>
<proteinExistence type="predicted"/>
<dbReference type="GO" id="GO:0003676">
    <property type="term" value="F:nucleic acid binding"/>
    <property type="evidence" value="ECO:0007669"/>
    <property type="project" value="InterPro"/>
</dbReference>
<dbReference type="RefSeq" id="WP_200867934.1">
    <property type="nucleotide sequence ID" value="NZ_CP125290.1"/>
</dbReference>
<evidence type="ECO:0000256" key="1">
    <source>
        <dbReference type="SAM" id="Coils"/>
    </source>
</evidence>
<dbReference type="PANTHER" id="PTHR33877:SF1">
    <property type="entry name" value="TYPE IV METHYL-DIRECTED RESTRICTION ENZYME ECOKMCRA"/>
    <property type="match status" value="1"/>
</dbReference>